<sequence>MTPIGKASEITRNGSMPASLSRTNRKLRANRANAPADSRIALTSAARSGRPRNGSSSEIAAPGRLQKATRHA</sequence>
<feature type="compositionally biased region" description="Polar residues" evidence="1">
    <location>
        <begin position="10"/>
        <end position="22"/>
    </location>
</feature>
<reference evidence="2 3" key="1">
    <citation type="submission" date="2013-02" db="EMBL/GenBank/DDBJ databases">
        <title>Draft genome sequence of Amycolatopsis vancoresmycina strain DSM 44592T.</title>
        <authorList>
            <person name="Kumar S."/>
            <person name="Kaur N."/>
            <person name="Kaur C."/>
            <person name="Raghava G.P.S."/>
            <person name="Mayilraj S."/>
        </authorList>
    </citation>
    <scope>NUCLEOTIDE SEQUENCE [LARGE SCALE GENOMIC DNA]</scope>
    <source>
        <strain evidence="2 3">DSM 44592</strain>
    </source>
</reference>
<organism evidence="2 3">
    <name type="scientific">Amycolatopsis vancoresmycina DSM 44592</name>
    <dbReference type="NCBI Taxonomy" id="1292037"/>
    <lineage>
        <taxon>Bacteria</taxon>
        <taxon>Bacillati</taxon>
        <taxon>Actinomycetota</taxon>
        <taxon>Actinomycetes</taxon>
        <taxon>Pseudonocardiales</taxon>
        <taxon>Pseudonocardiaceae</taxon>
        <taxon>Amycolatopsis</taxon>
    </lineage>
</organism>
<dbReference type="AlphaFoldDB" id="R1HJS2"/>
<feature type="region of interest" description="Disordered" evidence="1">
    <location>
        <begin position="1"/>
        <end position="72"/>
    </location>
</feature>
<evidence type="ECO:0000313" key="2">
    <source>
        <dbReference type="EMBL" id="EOD63820.1"/>
    </source>
</evidence>
<name>R1HJS2_9PSEU</name>
<gene>
    <name evidence="2" type="ORF">H480_35026</name>
</gene>
<protein>
    <submittedName>
        <fullName evidence="2">Uncharacterized protein</fullName>
    </submittedName>
</protein>
<comment type="caution">
    <text evidence="2">The sequence shown here is derived from an EMBL/GenBank/DDBJ whole genome shotgun (WGS) entry which is preliminary data.</text>
</comment>
<evidence type="ECO:0000256" key="1">
    <source>
        <dbReference type="SAM" id="MobiDB-lite"/>
    </source>
</evidence>
<evidence type="ECO:0000313" key="3">
    <source>
        <dbReference type="Proteomes" id="UP000014139"/>
    </source>
</evidence>
<accession>R1HJS2</accession>
<dbReference type="Proteomes" id="UP000014139">
    <property type="component" value="Unassembled WGS sequence"/>
</dbReference>
<keyword evidence="3" id="KW-1185">Reference proteome</keyword>
<dbReference type="EMBL" id="AOUO01000587">
    <property type="protein sequence ID" value="EOD63820.1"/>
    <property type="molecule type" value="Genomic_DNA"/>
</dbReference>
<proteinExistence type="predicted"/>